<sequence length="493" mass="56537">MNSDSKYIVQNRNEKELKEYIMMLWYKKWLIIALMFAALIASFFITSQMQRIYQTSTMLMVQTESGPENLFSEELSFVGKNDKLINTYSRIFTSRRIMEQVIRDVDLKNEEGKYIPAGALRQNISIQAGQDTDLITVQVNYHDPELAQKIANSVVENMQQETRELNQASLKGASDFIDSQLAKTQKRLSELEDKLLAYREEHELLMPETQGENLLDRYAELEGQKAEAELMQQEAEISLAEINQKLEGIDQKIISSESISRNPEINAIQSNLTSLYTELEGLKTKYTAKHPEVKAVQARIDNLEKALNNKTAEIVSGRTETNNPLYQNLNSQIIQLEVQQVTSAARIEVYNQRLAEMEAELDKFPQAELNFLRLQREKNVAEEIYLLLRNRKEEINIQQAMQTSDIFVIDNAYLPENPIKPNLMLNLAVAVLLALMLSVGIIFLLDYLDNTIKNEDDLQQISDLPVLGIIPDLDEIDHHKNYGEGEQNGQKEE</sequence>
<organism evidence="11 12">
    <name type="scientific">Halanaerobium congolense</name>
    <dbReference type="NCBI Taxonomy" id="54121"/>
    <lineage>
        <taxon>Bacteria</taxon>
        <taxon>Bacillati</taxon>
        <taxon>Bacillota</taxon>
        <taxon>Clostridia</taxon>
        <taxon>Halanaerobiales</taxon>
        <taxon>Halanaerobiaceae</taxon>
        <taxon>Halanaerobium</taxon>
    </lineage>
</organism>
<dbReference type="EMBL" id="QICM01000029">
    <property type="protein sequence ID" value="PXV62769.1"/>
    <property type="molecule type" value="Genomic_DNA"/>
</dbReference>
<dbReference type="Pfam" id="PF13807">
    <property type="entry name" value="GNVR"/>
    <property type="match status" value="1"/>
</dbReference>
<evidence type="ECO:0000256" key="6">
    <source>
        <dbReference type="ARBA" id="ARBA00023136"/>
    </source>
</evidence>
<dbReference type="Pfam" id="PF02706">
    <property type="entry name" value="Wzz"/>
    <property type="match status" value="1"/>
</dbReference>
<dbReference type="GO" id="GO:0004713">
    <property type="term" value="F:protein tyrosine kinase activity"/>
    <property type="evidence" value="ECO:0007669"/>
    <property type="project" value="TreeGrafter"/>
</dbReference>
<feature type="domain" description="Polysaccharide chain length determinant N-terminal" evidence="9">
    <location>
        <begin position="16"/>
        <end position="104"/>
    </location>
</feature>
<feature type="coiled-coil region" evidence="7">
    <location>
        <begin position="293"/>
        <end position="320"/>
    </location>
</feature>
<keyword evidence="6 8" id="KW-0472">Membrane</keyword>
<evidence type="ECO:0000259" key="10">
    <source>
        <dbReference type="Pfam" id="PF13807"/>
    </source>
</evidence>
<feature type="transmembrane region" description="Helical" evidence="8">
    <location>
        <begin position="29"/>
        <end position="49"/>
    </location>
</feature>
<dbReference type="GO" id="GO:0005886">
    <property type="term" value="C:plasma membrane"/>
    <property type="evidence" value="ECO:0007669"/>
    <property type="project" value="UniProtKB-SubCell"/>
</dbReference>
<dbReference type="AlphaFoldDB" id="A0A318E195"/>
<dbReference type="RefSeq" id="WP_110301156.1">
    <property type="nucleotide sequence ID" value="NZ_QICM01000029.1"/>
</dbReference>
<reference evidence="11 12" key="1">
    <citation type="submission" date="2018-04" db="EMBL/GenBank/DDBJ databases">
        <title>Subsurface microbial communities from deep shales in Ohio and West Virginia, USA.</title>
        <authorList>
            <person name="Wrighton K."/>
        </authorList>
    </citation>
    <scope>NUCLEOTIDE SEQUENCE [LARGE SCALE GENOMIC DNA]</scope>
    <source>
        <strain evidence="11 12">MSL28</strain>
    </source>
</reference>
<evidence type="ECO:0000256" key="4">
    <source>
        <dbReference type="ARBA" id="ARBA00022692"/>
    </source>
</evidence>
<dbReference type="PANTHER" id="PTHR32309">
    <property type="entry name" value="TYROSINE-PROTEIN KINASE"/>
    <property type="match status" value="1"/>
</dbReference>
<evidence type="ECO:0000256" key="7">
    <source>
        <dbReference type="SAM" id="Coils"/>
    </source>
</evidence>
<evidence type="ECO:0000256" key="5">
    <source>
        <dbReference type="ARBA" id="ARBA00022989"/>
    </source>
</evidence>
<evidence type="ECO:0000313" key="12">
    <source>
        <dbReference type="Proteomes" id="UP000247389"/>
    </source>
</evidence>
<keyword evidence="7" id="KW-0175">Coiled coil</keyword>
<evidence type="ECO:0000313" key="11">
    <source>
        <dbReference type="EMBL" id="PXV62769.1"/>
    </source>
</evidence>
<protein>
    <submittedName>
        <fullName evidence="11">Polysaccharide chain length determinant protein (PEP-CTERM system associated)</fullName>
    </submittedName>
</protein>
<keyword evidence="4 8" id="KW-0812">Transmembrane</keyword>
<accession>A0A318E195</accession>
<gene>
    <name evidence="11" type="ORF">C8C78_12918</name>
</gene>
<dbReference type="InterPro" id="IPR050445">
    <property type="entry name" value="Bact_polysacc_biosynth/exp"/>
</dbReference>
<keyword evidence="3" id="KW-1003">Cell membrane</keyword>
<comment type="similarity">
    <text evidence="2">Belongs to the CpsC/CapA family.</text>
</comment>
<dbReference type="PANTHER" id="PTHR32309:SF13">
    <property type="entry name" value="FERRIC ENTEROBACTIN TRANSPORT PROTEIN FEPE"/>
    <property type="match status" value="1"/>
</dbReference>
<dbReference type="InterPro" id="IPR032807">
    <property type="entry name" value="GNVR"/>
</dbReference>
<evidence type="ECO:0000256" key="1">
    <source>
        <dbReference type="ARBA" id="ARBA00004651"/>
    </source>
</evidence>
<name>A0A318E195_9FIRM</name>
<proteinExistence type="inferred from homology"/>
<evidence type="ECO:0000256" key="3">
    <source>
        <dbReference type="ARBA" id="ARBA00022475"/>
    </source>
</evidence>
<feature type="domain" description="Tyrosine-protein kinase G-rich" evidence="10">
    <location>
        <begin position="369"/>
        <end position="444"/>
    </location>
</feature>
<evidence type="ECO:0000256" key="2">
    <source>
        <dbReference type="ARBA" id="ARBA00006683"/>
    </source>
</evidence>
<evidence type="ECO:0000256" key="8">
    <source>
        <dbReference type="SAM" id="Phobius"/>
    </source>
</evidence>
<dbReference type="Proteomes" id="UP000247389">
    <property type="component" value="Unassembled WGS sequence"/>
</dbReference>
<keyword evidence="5 8" id="KW-1133">Transmembrane helix</keyword>
<comment type="caution">
    <text evidence="11">The sequence shown here is derived from an EMBL/GenBank/DDBJ whole genome shotgun (WGS) entry which is preliminary data.</text>
</comment>
<comment type="subcellular location">
    <subcellularLocation>
        <location evidence="1">Cell membrane</location>
        <topology evidence="1">Multi-pass membrane protein</topology>
    </subcellularLocation>
</comment>
<evidence type="ECO:0000259" key="9">
    <source>
        <dbReference type="Pfam" id="PF02706"/>
    </source>
</evidence>
<dbReference type="InterPro" id="IPR003856">
    <property type="entry name" value="LPS_length_determ_N"/>
</dbReference>
<feature type="transmembrane region" description="Helical" evidence="8">
    <location>
        <begin position="423"/>
        <end position="445"/>
    </location>
</feature>
<feature type="coiled-coil region" evidence="7">
    <location>
        <begin position="151"/>
        <end position="252"/>
    </location>
</feature>